<accession>A0A9N8ZB24</accession>
<dbReference type="AlphaFoldDB" id="A0A9N8ZB24"/>
<dbReference type="Pfam" id="PF00656">
    <property type="entry name" value="Peptidase_C14"/>
    <property type="match status" value="2"/>
</dbReference>
<dbReference type="EMBL" id="CAJVPJ010000144">
    <property type="protein sequence ID" value="CAG8485481.1"/>
    <property type="molecule type" value="Genomic_DNA"/>
</dbReference>
<proteinExistence type="inferred from homology"/>
<dbReference type="GO" id="GO:0005737">
    <property type="term" value="C:cytoplasm"/>
    <property type="evidence" value="ECO:0007669"/>
    <property type="project" value="TreeGrafter"/>
</dbReference>
<keyword evidence="4" id="KW-1185">Reference proteome</keyword>
<evidence type="ECO:0000313" key="4">
    <source>
        <dbReference type="Proteomes" id="UP000789572"/>
    </source>
</evidence>
<feature type="domain" description="Peptidase C14 caspase" evidence="2">
    <location>
        <begin position="116"/>
        <end position="264"/>
    </location>
</feature>
<comment type="caution">
    <text evidence="3">The sequence shown here is derived from an EMBL/GenBank/DDBJ whole genome shotgun (WGS) entry which is preliminary data.</text>
</comment>
<evidence type="ECO:0000313" key="3">
    <source>
        <dbReference type="EMBL" id="CAG8485481.1"/>
    </source>
</evidence>
<dbReference type="InterPro" id="IPR011600">
    <property type="entry name" value="Pept_C14_caspase"/>
</dbReference>
<dbReference type="GO" id="GO:0006508">
    <property type="term" value="P:proteolysis"/>
    <property type="evidence" value="ECO:0007669"/>
    <property type="project" value="InterPro"/>
</dbReference>
<dbReference type="Gene3D" id="3.40.50.12660">
    <property type="match status" value="2"/>
</dbReference>
<dbReference type="Proteomes" id="UP000789572">
    <property type="component" value="Unassembled WGS sequence"/>
</dbReference>
<sequence length="275" mass="30348">MSEHQTTYYKATTTVTTTVDGKSTTKTSTQSFVQSSGRKKALMIGINYYGSPYELKGCINDVANIKAFLLQHDYEESSIRVLTDDQLDTTKIPTRANMIEGLKWLVRDAQPGVRLTVIFDSCHSGTALDLPYTYSTKGIIKEPGILKAGGSALFYAGISYLQGDLKVAKDNIHSFTKKAREGKVISQRNKANKSSKADVIMLSGCKDLQTSADAFEAGKSTGAMSYALITTVKKKYPLTYQELLNSVRDILTEKYLQKPQLSASHEIDMDALFTF</sequence>
<dbReference type="GO" id="GO:0004197">
    <property type="term" value="F:cysteine-type endopeptidase activity"/>
    <property type="evidence" value="ECO:0007669"/>
    <property type="project" value="InterPro"/>
</dbReference>
<protein>
    <submittedName>
        <fullName evidence="3">8141_t:CDS:1</fullName>
    </submittedName>
</protein>
<comment type="similarity">
    <text evidence="1">Belongs to the peptidase C14B family.</text>
</comment>
<dbReference type="InterPro" id="IPR050452">
    <property type="entry name" value="Metacaspase"/>
</dbReference>
<gene>
    <name evidence="3" type="ORF">POCULU_LOCUS1778</name>
</gene>
<dbReference type="OrthoDB" id="3223806at2759"/>
<feature type="domain" description="Peptidase C14 caspase" evidence="2">
    <location>
        <begin position="38"/>
        <end position="110"/>
    </location>
</feature>
<name>A0A9N8ZB24_9GLOM</name>
<dbReference type="PANTHER" id="PTHR48104:SF30">
    <property type="entry name" value="METACASPASE-1"/>
    <property type="match status" value="1"/>
</dbReference>
<organism evidence="3 4">
    <name type="scientific">Paraglomus occultum</name>
    <dbReference type="NCBI Taxonomy" id="144539"/>
    <lineage>
        <taxon>Eukaryota</taxon>
        <taxon>Fungi</taxon>
        <taxon>Fungi incertae sedis</taxon>
        <taxon>Mucoromycota</taxon>
        <taxon>Glomeromycotina</taxon>
        <taxon>Glomeromycetes</taxon>
        <taxon>Paraglomerales</taxon>
        <taxon>Paraglomeraceae</taxon>
        <taxon>Paraglomus</taxon>
    </lineage>
</organism>
<evidence type="ECO:0000259" key="2">
    <source>
        <dbReference type="Pfam" id="PF00656"/>
    </source>
</evidence>
<dbReference type="PANTHER" id="PTHR48104">
    <property type="entry name" value="METACASPASE-4"/>
    <property type="match status" value="1"/>
</dbReference>
<reference evidence="3" key="1">
    <citation type="submission" date="2021-06" db="EMBL/GenBank/DDBJ databases">
        <authorList>
            <person name="Kallberg Y."/>
            <person name="Tangrot J."/>
            <person name="Rosling A."/>
        </authorList>
    </citation>
    <scope>NUCLEOTIDE SEQUENCE</scope>
    <source>
        <strain evidence="3">IA702</strain>
    </source>
</reference>
<evidence type="ECO:0000256" key="1">
    <source>
        <dbReference type="ARBA" id="ARBA00009005"/>
    </source>
</evidence>